<keyword evidence="4" id="KW-1185">Reference proteome</keyword>
<dbReference type="PROSITE" id="PS00463">
    <property type="entry name" value="ZN2_CY6_FUNGAL_1"/>
    <property type="match status" value="1"/>
</dbReference>
<dbReference type="Gene3D" id="4.10.240.10">
    <property type="entry name" value="Zn(2)-C6 fungal-type DNA-binding domain"/>
    <property type="match status" value="1"/>
</dbReference>
<dbReference type="OrthoDB" id="65716at2759"/>
<dbReference type="EMBL" id="KV428435">
    <property type="protein sequence ID" value="KZT31878.1"/>
    <property type="molecule type" value="Genomic_DNA"/>
</dbReference>
<dbReference type="CDD" id="cd00067">
    <property type="entry name" value="GAL4"/>
    <property type="match status" value="1"/>
</dbReference>
<evidence type="ECO:0000256" key="1">
    <source>
        <dbReference type="SAM" id="MobiDB-lite"/>
    </source>
</evidence>
<dbReference type="InterPro" id="IPR053045">
    <property type="entry name" value="Zinc_cluster_trans_reg"/>
</dbReference>
<feature type="compositionally biased region" description="Low complexity" evidence="1">
    <location>
        <begin position="25"/>
        <end position="55"/>
    </location>
</feature>
<accession>A0A165X6H3</accession>
<dbReference type="GO" id="GO:0000981">
    <property type="term" value="F:DNA-binding transcription factor activity, RNA polymerase II-specific"/>
    <property type="evidence" value="ECO:0007669"/>
    <property type="project" value="InterPro"/>
</dbReference>
<gene>
    <name evidence="3" type="ORF">SISSUDRAFT_642442</name>
</gene>
<organism evidence="3 4">
    <name type="scientific">Sistotremastrum suecicum HHB10207 ss-3</name>
    <dbReference type="NCBI Taxonomy" id="1314776"/>
    <lineage>
        <taxon>Eukaryota</taxon>
        <taxon>Fungi</taxon>
        <taxon>Dikarya</taxon>
        <taxon>Basidiomycota</taxon>
        <taxon>Agaricomycotina</taxon>
        <taxon>Agaricomycetes</taxon>
        <taxon>Sistotremastrales</taxon>
        <taxon>Sistotremastraceae</taxon>
        <taxon>Sistotremastrum</taxon>
    </lineage>
</organism>
<feature type="compositionally biased region" description="Basic residues" evidence="1">
    <location>
        <begin position="71"/>
        <end position="83"/>
    </location>
</feature>
<dbReference type="AlphaFoldDB" id="A0A165X6H3"/>
<dbReference type="PANTHER" id="PTHR31986:SF7">
    <property type="entry name" value="REGULATOR OF DRUG SENSITIVITY 2"/>
    <property type="match status" value="1"/>
</dbReference>
<protein>
    <recommendedName>
        <fullName evidence="2">Zn(2)-C6 fungal-type domain-containing protein</fullName>
    </recommendedName>
</protein>
<feature type="region of interest" description="Disordered" evidence="1">
    <location>
        <begin position="1"/>
        <end position="84"/>
    </location>
</feature>
<dbReference type="SUPFAM" id="SSF57701">
    <property type="entry name" value="Zn2/Cys6 DNA-binding domain"/>
    <property type="match status" value="1"/>
</dbReference>
<dbReference type="Proteomes" id="UP000076798">
    <property type="component" value="Unassembled WGS sequence"/>
</dbReference>
<dbReference type="InterPro" id="IPR001138">
    <property type="entry name" value="Zn2Cys6_DnaBD"/>
</dbReference>
<dbReference type="Pfam" id="PF00172">
    <property type="entry name" value="Zn_clus"/>
    <property type="match status" value="1"/>
</dbReference>
<dbReference type="SMART" id="SM00066">
    <property type="entry name" value="GAL4"/>
    <property type="match status" value="1"/>
</dbReference>
<dbReference type="GO" id="GO:0005634">
    <property type="term" value="C:nucleus"/>
    <property type="evidence" value="ECO:0007669"/>
    <property type="project" value="TreeGrafter"/>
</dbReference>
<dbReference type="GO" id="GO:0008270">
    <property type="term" value="F:zinc ion binding"/>
    <property type="evidence" value="ECO:0007669"/>
    <property type="project" value="InterPro"/>
</dbReference>
<name>A0A165X6H3_9AGAM</name>
<dbReference type="PANTHER" id="PTHR31986">
    <property type="entry name" value="REGULATOR OF DRUG SENSITIVITY 2"/>
    <property type="match status" value="1"/>
</dbReference>
<evidence type="ECO:0000313" key="4">
    <source>
        <dbReference type="Proteomes" id="UP000076798"/>
    </source>
</evidence>
<reference evidence="3 4" key="1">
    <citation type="journal article" date="2016" name="Mol. Biol. Evol.">
        <title>Comparative Genomics of Early-Diverging Mushroom-Forming Fungi Provides Insights into the Origins of Lignocellulose Decay Capabilities.</title>
        <authorList>
            <person name="Nagy L.G."/>
            <person name="Riley R."/>
            <person name="Tritt A."/>
            <person name="Adam C."/>
            <person name="Daum C."/>
            <person name="Floudas D."/>
            <person name="Sun H."/>
            <person name="Yadav J.S."/>
            <person name="Pangilinan J."/>
            <person name="Larsson K.H."/>
            <person name="Matsuura K."/>
            <person name="Barry K."/>
            <person name="Labutti K."/>
            <person name="Kuo R."/>
            <person name="Ohm R.A."/>
            <person name="Bhattacharya S.S."/>
            <person name="Shirouzu T."/>
            <person name="Yoshinaga Y."/>
            <person name="Martin F.M."/>
            <person name="Grigoriev I.V."/>
            <person name="Hibbett D.S."/>
        </authorList>
    </citation>
    <scope>NUCLEOTIDE SEQUENCE [LARGE SCALE GENOMIC DNA]</scope>
    <source>
        <strain evidence="3 4">HHB10207 ss-3</strain>
    </source>
</reference>
<dbReference type="PROSITE" id="PS50048">
    <property type="entry name" value="ZN2_CY6_FUNGAL_2"/>
    <property type="match status" value="1"/>
</dbReference>
<evidence type="ECO:0000259" key="2">
    <source>
        <dbReference type="PROSITE" id="PS50048"/>
    </source>
</evidence>
<dbReference type="InterPro" id="IPR036864">
    <property type="entry name" value="Zn2-C6_fun-type_DNA-bd_sf"/>
</dbReference>
<proteinExistence type="predicted"/>
<sequence>MMDASPAGGSWATSSSHHAQDHSHAQSQAFGPSQNNSNQSASSQVQRTFSNDGGQVSSGGGGGDDDDNAGGKKKKGNKRRKVNHACLYCRRSHMTCDEGRPCQRCIKREIGHLCHDEPKQAHPHQRRT</sequence>
<dbReference type="GO" id="GO:0000977">
    <property type="term" value="F:RNA polymerase II transcription regulatory region sequence-specific DNA binding"/>
    <property type="evidence" value="ECO:0007669"/>
    <property type="project" value="TreeGrafter"/>
</dbReference>
<dbReference type="FunFam" id="4.10.240.10:FF:000002">
    <property type="entry name" value="Zn cluster transcription factor Rds2"/>
    <property type="match status" value="1"/>
</dbReference>
<evidence type="ECO:0000313" key="3">
    <source>
        <dbReference type="EMBL" id="KZT31878.1"/>
    </source>
</evidence>
<feature type="domain" description="Zn(2)-C6 fungal-type" evidence="2">
    <location>
        <begin position="85"/>
        <end position="114"/>
    </location>
</feature>